<dbReference type="InterPro" id="IPR047122">
    <property type="entry name" value="Trans-enoyl_RdTase-like"/>
</dbReference>
<dbReference type="InterPro" id="IPR037396">
    <property type="entry name" value="FMN_HAD"/>
</dbReference>
<sequence length="749" mass="82224">MNMARKSQPDQWNQPYTEPDPNNYSAYQREIYGGLRNPIFSTKPAEWEALARSKVPAGNFGYVYGSASSGQTNLSNLAAFDRYRLRPKMLVNATRRDLNVELFGTKYNSPLLVAPVGVQNIMHKDAEEATAKACRNVGIPMILSSAATRTIEQVAEASSDSDRWYQLYWPKPQWEEVTVSLLNRAKANGYKVLVVTLDTFNLAWRPTDLDTSYLPFVWGDGCQVGHSDPVFNRRYEEMQKRDTRTSGEKLAELWTMLRRPGSIYGAARVLSNIHVLQKSRAWLDVLNSGTYREWEHLEILKTLWDGPIVLKGIQTVEDAHRAIDYGMDGIIVSNHGGRQCDGAIASLDALAEIAADARVRDSNLTLLFDSGIRTGSDILKALALGAKAVLIGRPYMFYFTIMKAVVASAKHGGVAVLEPDRPLPKLRDGWVLVKVMAVAINPADHVYLEYGVAEKGCLLGCDYAGVVVEVGSGCTRDWRKGDRICGCTRGGDATEPENGTFAEYIVVKADVGLHIPDGMSFEDAATTGVTVLTTGRCLYQKFDFALPSSAGAMAGRGQQLLIYGGSTAMGTMLIQFATLSGFEVITTCSPHNFNLVRSYGAFHVYDHNATLTIKEIQSITGGKLKYVVDCISTPPTADFCAAVLSPGGIYSSIGMARSPREDVTTHQTIGYSFLGEPWVDWRGQTQPASRVDFEYSVAFAELSERLLAEGKIRPHPVEIRNGGLAAVPQGVEDLRAKKISGRKLVVKVD</sequence>
<dbReference type="PANTHER" id="PTHR45348">
    <property type="entry name" value="HYPOTHETICAL OXIDOREDUCTASE (EUROFUNG)"/>
    <property type="match status" value="1"/>
</dbReference>
<evidence type="ECO:0000259" key="5">
    <source>
        <dbReference type="PROSITE" id="PS51349"/>
    </source>
</evidence>
<dbReference type="InterPro" id="IPR008259">
    <property type="entry name" value="FMN_hydac_DH_AS"/>
</dbReference>
<dbReference type="EMBL" id="JAVRRF010000039">
    <property type="protein sequence ID" value="KAK5050204.1"/>
    <property type="molecule type" value="Genomic_DNA"/>
</dbReference>
<feature type="region of interest" description="Disordered" evidence="4">
    <location>
        <begin position="1"/>
        <end position="23"/>
    </location>
</feature>
<dbReference type="InterPro" id="IPR000262">
    <property type="entry name" value="FMN-dep_DH"/>
</dbReference>
<dbReference type="SUPFAM" id="SSF51735">
    <property type="entry name" value="NAD(P)-binding Rossmann-fold domains"/>
    <property type="match status" value="1"/>
</dbReference>
<keyword evidence="3" id="KW-0560">Oxidoreductase</keyword>
<dbReference type="InterPro" id="IPR013149">
    <property type="entry name" value="ADH-like_C"/>
</dbReference>
<dbReference type="Pfam" id="PF01070">
    <property type="entry name" value="FMN_dh"/>
    <property type="match status" value="1"/>
</dbReference>
<feature type="domain" description="FMN hydroxy acid dehydrogenase" evidence="5">
    <location>
        <begin position="36"/>
        <end position="397"/>
    </location>
</feature>
<accession>A0ABR0IYE3</accession>
<evidence type="ECO:0000313" key="7">
    <source>
        <dbReference type="Proteomes" id="UP001345691"/>
    </source>
</evidence>
<dbReference type="InterPro" id="IPR013785">
    <property type="entry name" value="Aldolase_TIM"/>
</dbReference>
<evidence type="ECO:0000313" key="6">
    <source>
        <dbReference type="EMBL" id="KAK5050204.1"/>
    </source>
</evidence>
<dbReference type="InterPro" id="IPR020843">
    <property type="entry name" value="ER"/>
</dbReference>
<dbReference type="SUPFAM" id="SSF50129">
    <property type="entry name" value="GroES-like"/>
    <property type="match status" value="1"/>
</dbReference>
<dbReference type="PANTHER" id="PTHR45348:SF2">
    <property type="entry name" value="ZINC-TYPE ALCOHOL DEHYDROGENASE-LIKE PROTEIN C2E1P3.01"/>
    <property type="match status" value="1"/>
</dbReference>
<comment type="caution">
    <text evidence="6">The sequence shown here is derived from an EMBL/GenBank/DDBJ whole genome shotgun (WGS) entry which is preliminary data.</text>
</comment>
<dbReference type="SMART" id="SM00829">
    <property type="entry name" value="PKS_ER"/>
    <property type="match status" value="1"/>
</dbReference>
<dbReference type="PROSITE" id="PS51349">
    <property type="entry name" value="FMN_HYDROXY_ACID_DH_2"/>
    <property type="match status" value="1"/>
</dbReference>
<keyword evidence="7" id="KW-1185">Reference proteome</keyword>
<name>A0ABR0IYE3_9EURO</name>
<dbReference type="PROSITE" id="PS00557">
    <property type="entry name" value="FMN_HYDROXY_ACID_DH_1"/>
    <property type="match status" value="1"/>
</dbReference>
<dbReference type="InterPro" id="IPR011032">
    <property type="entry name" value="GroES-like_sf"/>
</dbReference>
<dbReference type="Gene3D" id="3.40.50.720">
    <property type="entry name" value="NAD(P)-binding Rossmann-like Domain"/>
    <property type="match status" value="1"/>
</dbReference>
<comment type="similarity">
    <text evidence="2">Belongs to the zinc-containing alcohol dehydrogenase family.</text>
</comment>
<dbReference type="Pfam" id="PF08240">
    <property type="entry name" value="ADH_N"/>
    <property type="match status" value="1"/>
</dbReference>
<dbReference type="Pfam" id="PF00107">
    <property type="entry name" value="ADH_zinc_N"/>
    <property type="match status" value="1"/>
</dbReference>
<proteinExistence type="inferred from homology"/>
<organism evidence="6 7">
    <name type="scientific">Exophiala sideris</name>
    <dbReference type="NCBI Taxonomy" id="1016849"/>
    <lineage>
        <taxon>Eukaryota</taxon>
        <taxon>Fungi</taxon>
        <taxon>Dikarya</taxon>
        <taxon>Ascomycota</taxon>
        <taxon>Pezizomycotina</taxon>
        <taxon>Eurotiomycetes</taxon>
        <taxon>Chaetothyriomycetidae</taxon>
        <taxon>Chaetothyriales</taxon>
        <taxon>Herpotrichiellaceae</taxon>
        <taxon>Exophiala</taxon>
    </lineage>
</organism>
<evidence type="ECO:0000256" key="2">
    <source>
        <dbReference type="ARBA" id="ARBA00008072"/>
    </source>
</evidence>
<dbReference type="Proteomes" id="UP001345691">
    <property type="component" value="Unassembled WGS sequence"/>
</dbReference>
<gene>
    <name evidence="6" type="ORF">LTR69_010692</name>
</gene>
<dbReference type="Gene3D" id="3.20.20.70">
    <property type="entry name" value="Aldolase class I"/>
    <property type="match status" value="1"/>
</dbReference>
<comment type="cofactor">
    <cofactor evidence="1">
        <name>FMN</name>
        <dbReference type="ChEBI" id="CHEBI:58210"/>
    </cofactor>
</comment>
<feature type="compositionally biased region" description="Polar residues" evidence="4">
    <location>
        <begin position="9"/>
        <end position="23"/>
    </location>
</feature>
<protein>
    <recommendedName>
        <fullName evidence="5">FMN hydroxy acid dehydrogenase domain-containing protein</fullName>
    </recommendedName>
</protein>
<evidence type="ECO:0000256" key="3">
    <source>
        <dbReference type="ARBA" id="ARBA00023002"/>
    </source>
</evidence>
<dbReference type="Gene3D" id="3.90.180.10">
    <property type="entry name" value="Medium-chain alcohol dehydrogenases, catalytic domain"/>
    <property type="match status" value="1"/>
</dbReference>
<dbReference type="InterPro" id="IPR013154">
    <property type="entry name" value="ADH-like_N"/>
</dbReference>
<dbReference type="CDD" id="cd08249">
    <property type="entry name" value="enoyl_reductase_like"/>
    <property type="match status" value="1"/>
</dbReference>
<dbReference type="InterPro" id="IPR036291">
    <property type="entry name" value="NAD(P)-bd_dom_sf"/>
</dbReference>
<evidence type="ECO:0000256" key="1">
    <source>
        <dbReference type="ARBA" id="ARBA00001917"/>
    </source>
</evidence>
<dbReference type="SUPFAM" id="SSF51395">
    <property type="entry name" value="FMN-linked oxidoreductases"/>
    <property type="match status" value="1"/>
</dbReference>
<reference evidence="6 7" key="1">
    <citation type="submission" date="2023-08" db="EMBL/GenBank/DDBJ databases">
        <title>Black Yeasts Isolated from many extreme environments.</title>
        <authorList>
            <person name="Coleine C."/>
            <person name="Stajich J.E."/>
            <person name="Selbmann L."/>
        </authorList>
    </citation>
    <scope>NUCLEOTIDE SEQUENCE [LARGE SCALE GENOMIC DNA]</scope>
    <source>
        <strain evidence="6 7">CCFEE 6328</strain>
    </source>
</reference>
<evidence type="ECO:0000256" key="4">
    <source>
        <dbReference type="SAM" id="MobiDB-lite"/>
    </source>
</evidence>